<dbReference type="RefSeq" id="WP_136454292.1">
    <property type="nucleotide sequence ID" value="NZ_SSWH01000007.1"/>
</dbReference>
<dbReference type="PANTHER" id="PTHR43179">
    <property type="entry name" value="RHAMNOSYLTRANSFERASE WBBL"/>
    <property type="match status" value="1"/>
</dbReference>
<dbReference type="Proteomes" id="UP000305233">
    <property type="component" value="Unassembled WGS sequence"/>
</dbReference>
<dbReference type="InterPro" id="IPR029044">
    <property type="entry name" value="Nucleotide-diphossugar_trans"/>
</dbReference>
<dbReference type="PANTHER" id="PTHR43179:SF12">
    <property type="entry name" value="GALACTOFURANOSYLTRANSFERASE GLFT2"/>
    <property type="match status" value="1"/>
</dbReference>
<evidence type="ECO:0000259" key="5">
    <source>
        <dbReference type="Pfam" id="PF00535"/>
    </source>
</evidence>
<dbReference type="SUPFAM" id="SSF53448">
    <property type="entry name" value="Nucleotide-diphospho-sugar transferases"/>
    <property type="match status" value="1"/>
</dbReference>
<dbReference type="EMBL" id="SSWH01000007">
    <property type="protein sequence ID" value="THJ66193.1"/>
    <property type="molecule type" value="Genomic_DNA"/>
</dbReference>
<evidence type="ECO:0000313" key="7">
    <source>
        <dbReference type="Proteomes" id="UP000305233"/>
    </source>
</evidence>
<dbReference type="OrthoDB" id="7665907at2"/>
<evidence type="ECO:0000256" key="3">
    <source>
        <dbReference type="ARBA" id="ARBA00022676"/>
    </source>
</evidence>
<evidence type="ECO:0000256" key="4">
    <source>
        <dbReference type="ARBA" id="ARBA00022679"/>
    </source>
</evidence>
<evidence type="ECO:0000256" key="2">
    <source>
        <dbReference type="ARBA" id="ARBA00006739"/>
    </source>
</evidence>
<keyword evidence="3" id="KW-0328">Glycosyltransferase</keyword>
<organism evidence="6 7">
    <name type="scientific">Arthrobacter echini</name>
    <dbReference type="NCBI Taxonomy" id="1529066"/>
    <lineage>
        <taxon>Bacteria</taxon>
        <taxon>Bacillati</taxon>
        <taxon>Actinomycetota</taxon>
        <taxon>Actinomycetes</taxon>
        <taxon>Micrococcales</taxon>
        <taxon>Micrococcaceae</taxon>
        <taxon>Arthrobacter</taxon>
    </lineage>
</organism>
<dbReference type="InterPro" id="IPR001173">
    <property type="entry name" value="Glyco_trans_2-like"/>
</dbReference>
<dbReference type="Pfam" id="PF00535">
    <property type="entry name" value="Glycos_transf_2"/>
    <property type="match status" value="1"/>
</dbReference>
<dbReference type="GO" id="GO:0016757">
    <property type="term" value="F:glycosyltransferase activity"/>
    <property type="evidence" value="ECO:0007669"/>
    <property type="project" value="UniProtKB-KW"/>
</dbReference>
<keyword evidence="7" id="KW-1185">Reference proteome</keyword>
<protein>
    <submittedName>
        <fullName evidence="6">Glycosyltransferase</fullName>
    </submittedName>
</protein>
<keyword evidence="4 6" id="KW-0808">Transferase</keyword>
<name>A0A4S5E470_9MICC</name>
<accession>A0A4S5E470</accession>
<comment type="caution">
    <text evidence="6">The sequence shown here is derived from an EMBL/GenBank/DDBJ whole genome shotgun (WGS) entry which is preliminary data.</text>
</comment>
<feature type="domain" description="Glycosyltransferase 2-like" evidence="5">
    <location>
        <begin position="28"/>
        <end position="190"/>
    </location>
</feature>
<evidence type="ECO:0000256" key="1">
    <source>
        <dbReference type="ARBA" id="ARBA00004776"/>
    </source>
</evidence>
<sequence length="316" mass="34493">MTREAGTGPDGAASTDPAVPPPAVAVAAVTYDRPGELALLLDRLAAQSAPIRTIALVDSGTTPARDVVDAFDGPLDYLRSEANLGGAGGFAYAILAAVASGAEWIWLMDDDGHPEDERCLAELLSAAQEHRLDVVSPLVVATSDPTRLSFNFRINGLLTNDRATLEARGYLPNMVHFFNGALIRAEVFSRIGLPDMKYFIRGDEVDFLARVRRAGLRYGTLTSVAVRHPATWSEMKPIFGGFLTPVIPDGDFKRFSYFRNRAYLARKYRNPRWFGADVIGFPYYFLTQRDIGGLRAWFAAYSAGLRGRGFGPPPSS</sequence>
<dbReference type="Gene3D" id="3.90.550.10">
    <property type="entry name" value="Spore Coat Polysaccharide Biosynthesis Protein SpsA, Chain A"/>
    <property type="match status" value="1"/>
</dbReference>
<reference evidence="6 7" key="1">
    <citation type="submission" date="2019-04" db="EMBL/GenBank/DDBJ databases">
        <authorList>
            <person name="Liu Q."/>
            <person name="Xin Y.-H."/>
        </authorList>
    </citation>
    <scope>NUCLEOTIDE SEQUENCE [LARGE SCALE GENOMIC DNA]</scope>
    <source>
        <strain evidence="6 7">AM23</strain>
    </source>
</reference>
<proteinExistence type="inferred from homology"/>
<comment type="pathway">
    <text evidence="1">Cell wall biogenesis; cell wall polysaccharide biosynthesis.</text>
</comment>
<comment type="similarity">
    <text evidence="2">Belongs to the glycosyltransferase 2 family.</text>
</comment>
<evidence type="ECO:0000313" key="6">
    <source>
        <dbReference type="EMBL" id="THJ66193.1"/>
    </source>
</evidence>
<gene>
    <name evidence="6" type="ORF">E8P82_09310</name>
</gene>
<dbReference type="AlphaFoldDB" id="A0A4S5E470"/>